<name>A0A3B0TMP8_9ZZZZ</name>
<dbReference type="AlphaFoldDB" id="A0A3B0TMP8"/>
<feature type="non-terminal residue" evidence="1">
    <location>
        <position position="371"/>
    </location>
</feature>
<feature type="non-terminal residue" evidence="1">
    <location>
        <position position="1"/>
    </location>
</feature>
<accession>A0A3B0TMP8</accession>
<protein>
    <submittedName>
        <fullName evidence="1">Uncharacterized protein</fullName>
    </submittedName>
</protein>
<dbReference type="EMBL" id="UOEN01000286">
    <property type="protein sequence ID" value="VAW15762.1"/>
    <property type="molecule type" value="Genomic_DNA"/>
</dbReference>
<evidence type="ECO:0000313" key="1">
    <source>
        <dbReference type="EMBL" id="VAW15762.1"/>
    </source>
</evidence>
<organism evidence="1">
    <name type="scientific">hydrothermal vent metagenome</name>
    <dbReference type="NCBI Taxonomy" id="652676"/>
    <lineage>
        <taxon>unclassified sequences</taxon>
        <taxon>metagenomes</taxon>
        <taxon>ecological metagenomes</taxon>
    </lineage>
</organism>
<sequence>SKGEILHALTFIEEEVNAAIEDLRFKMTLKASVVVGEDFNDVSDFINMAENLVHVRVAMEGDLRSYAEIKSRPRILKEVDEELTLTEAHERNRSKQVLIDSDSDAYYQEIKKLSSSPIGGERVADSFSPMANGVESVVDSVESRAYKFLQASAGDFQEVSHFLEEFELPYWARFVPSTVLLYLSDFVDSIKNIVHSTRYIVHRGDSLQESDSMDYVLSTMYAEDNIFSNTNNNVGAVIHSSANSQQNASSPIWAAYLAKTQAEKFGKAMVVNLDVDGFGDRMRKETINYKVPALVKNNDGIFLIVDGQIGERVENIRDLIAEGNGLVIFDVTKDIEGKASYGEFSTKGEESRELKIDNIDQVVPNIPEIHS</sequence>
<gene>
    <name evidence="1" type="ORF">MNBD_BACTEROID05-387</name>
</gene>
<reference evidence="1" key="1">
    <citation type="submission" date="2018-06" db="EMBL/GenBank/DDBJ databases">
        <authorList>
            <person name="Zhirakovskaya E."/>
        </authorList>
    </citation>
    <scope>NUCLEOTIDE SEQUENCE</scope>
</reference>
<proteinExistence type="predicted"/>